<dbReference type="InterPro" id="IPR004839">
    <property type="entry name" value="Aminotransferase_I/II_large"/>
</dbReference>
<dbReference type="Gene3D" id="3.90.1150.10">
    <property type="entry name" value="Aspartate Aminotransferase, domain 1"/>
    <property type="match status" value="1"/>
</dbReference>
<dbReference type="InterPro" id="IPR015422">
    <property type="entry name" value="PyrdxlP-dep_Trfase_small"/>
</dbReference>
<comment type="similarity">
    <text evidence="1">In the C-terminal section; belongs to the class-I pyridoxal-phosphate-dependent aminotransferase family.</text>
</comment>
<dbReference type="PROSITE" id="PS50949">
    <property type="entry name" value="HTH_GNTR"/>
    <property type="match status" value="1"/>
</dbReference>
<keyword evidence="7" id="KW-0808">Transferase</keyword>
<feature type="domain" description="HTH gntR-type" evidence="6">
    <location>
        <begin position="30"/>
        <end position="98"/>
    </location>
</feature>
<name>A0ABV6AUL3_9DEIO</name>
<dbReference type="SUPFAM" id="SSF53383">
    <property type="entry name" value="PLP-dependent transferases"/>
    <property type="match status" value="1"/>
</dbReference>
<evidence type="ECO:0000313" key="7">
    <source>
        <dbReference type="EMBL" id="MFB9990395.1"/>
    </source>
</evidence>
<evidence type="ECO:0000256" key="5">
    <source>
        <dbReference type="ARBA" id="ARBA00023163"/>
    </source>
</evidence>
<dbReference type="InterPro" id="IPR036388">
    <property type="entry name" value="WH-like_DNA-bd_sf"/>
</dbReference>
<keyword evidence="7" id="KW-0032">Aminotransferase</keyword>
<dbReference type="CDD" id="cd07377">
    <property type="entry name" value="WHTH_GntR"/>
    <property type="match status" value="1"/>
</dbReference>
<dbReference type="GO" id="GO:0008483">
    <property type="term" value="F:transaminase activity"/>
    <property type="evidence" value="ECO:0007669"/>
    <property type="project" value="UniProtKB-KW"/>
</dbReference>
<dbReference type="InterPro" id="IPR000524">
    <property type="entry name" value="Tscrpt_reg_HTH_GntR"/>
</dbReference>
<dbReference type="PANTHER" id="PTHR46577:SF1">
    <property type="entry name" value="HTH-TYPE TRANSCRIPTIONAL REGULATORY PROTEIN GABR"/>
    <property type="match status" value="1"/>
</dbReference>
<keyword evidence="3" id="KW-0805">Transcription regulation</keyword>
<dbReference type="Pfam" id="PF00155">
    <property type="entry name" value="Aminotran_1_2"/>
    <property type="match status" value="1"/>
</dbReference>
<dbReference type="PANTHER" id="PTHR46577">
    <property type="entry name" value="HTH-TYPE TRANSCRIPTIONAL REGULATORY PROTEIN GABR"/>
    <property type="match status" value="1"/>
</dbReference>
<comment type="caution">
    <text evidence="7">The sequence shown here is derived from an EMBL/GenBank/DDBJ whole genome shotgun (WGS) entry which is preliminary data.</text>
</comment>
<evidence type="ECO:0000256" key="4">
    <source>
        <dbReference type="ARBA" id="ARBA00023125"/>
    </source>
</evidence>
<dbReference type="SUPFAM" id="SSF46785">
    <property type="entry name" value="Winged helix' DNA-binding domain"/>
    <property type="match status" value="1"/>
</dbReference>
<dbReference type="Gene3D" id="3.40.640.10">
    <property type="entry name" value="Type I PLP-dependent aspartate aminotransferase-like (Major domain)"/>
    <property type="match status" value="1"/>
</dbReference>
<protein>
    <submittedName>
        <fullName evidence="7">PLP-dependent aminotransferase family protein</fullName>
    </submittedName>
</protein>
<evidence type="ECO:0000256" key="2">
    <source>
        <dbReference type="ARBA" id="ARBA00022898"/>
    </source>
</evidence>
<dbReference type="Gene3D" id="1.10.10.10">
    <property type="entry name" value="Winged helix-like DNA-binding domain superfamily/Winged helix DNA-binding domain"/>
    <property type="match status" value="1"/>
</dbReference>
<evidence type="ECO:0000256" key="1">
    <source>
        <dbReference type="ARBA" id="ARBA00005384"/>
    </source>
</evidence>
<accession>A0ABV6AUL3</accession>
<gene>
    <name evidence="7" type="ORF">ACFFLM_00090</name>
</gene>
<evidence type="ECO:0000256" key="3">
    <source>
        <dbReference type="ARBA" id="ARBA00023015"/>
    </source>
</evidence>
<dbReference type="PRINTS" id="PR00035">
    <property type="entry name" value="HTHGNTR"/>
</dbReference>
<dbReference type="SMART" id="SM00345">
    <property type="entry name" value="HTH_GNTR"/>
    <property type="match status" value="1"/>
</dbReference>
<keyword evidence="4" id="KW-0238">DNA-binding</keyword>
<evidence type="ECO:0000259" key="6">
    <source>
        <dbReference type="PROSITE" id="PS50949"/>
    </source>
</evidence>
<dbReference type="InterPro" id="IPR015424">
    <property type="entry name" value="PyrdxlP-dep_Trfase"/>
</dbReference>
<dbReference type="InterPro" id="IPR036390">
    <property type="entry name" value="WH_DNA-bd_sf"/>
</dbReference>
<dbReference type="Pfam" id="PF00392">
    <property type="entry name" value="GntR"/>
    <property type="match status" value="1"/>
</dbReference>
<keyword evidence="8" id="KW-1185">Reference proteome</keyword>
<dbReference type="EMBL" id="JBHLYR010000001">
    <property type="protein sequence ID" value="MFB9990395.1"/>
    <property type="molecule type" value="Genomic_DNA"/>
</dbReference>
<dbReference type="CDD" id="cd00609">
    <property type="entry name" value="AAT_like"/>
    <property type="match status" value="1"/>
</dbReference>
<dbReference type="RefSeq" id="WP_380004258.1">
    <property type="nucleotide sequence ID" value="NZ_JBHLYR010000001.1"/>
</dbReference>
<dbReference type="Proteomes" id="UP001589733">
    <property type="component" value="Unassembled WGS sequence"/>
</dbReference>
<dbReference type="InterPro" id="IPR051446">
    <property type="entry name" value="HTH_trans_reg/aminotransferase"/>
</dbReference>
<dbReference type="InterPro" id="IPR015421">
    <property type="entry name" value="PyrdxlP-dep_Trfase_major"/>
</dbReference>
<organism evidence="7 8">
    <name type="scientific">Deinococcus oregonensis</name>
    <dbReference type="NCBI Taxonomy" id="1805970"/>
    <lineage>
        <taxon>Bacteria</taxon>
        <taxon>Thermotogati</taxon>
        <taxon>Deinococcota</taxon>
        <taxon>Deinococci</taxon>
        <taxon>Deinococcales</taxon>
        <taxon>Deinococcaceae</taxon>
        <taxon>Deinococcus</taxon>
    </lineage>
</organism>
<keyword evidence="5" id="KW-0804">Transcription</keyword>
<keyword evidence="2" id="KW-0663">Pyridoxal phosphate</keyword>
<evidence type="ECO:0000313" key="8">
    <source>
        <dbReference type="Proteomes" id="UP001589733"/>
    </source>
</evidence>
<proteinExistence type="inferred from homology"/>
<reference evidence="7 8" key="1">
    <citation type="submission" date="2024-09" db="EMBL/GenBank/DDBJ databases">
        <authorList>
            <person name="Sun Q."/>
            <person name="Mori K."/>
        </authorList>
    </citation>
    <scope>NUCLEOTIDE SEQUENCE [LARGE SCALE GENOMIC DNA]</scope>
    <source>
        <strain evidence="7 8">JCM 13503</strain>
    </source>
</reference>
<sequence length="500" mass="53668">MPPTTRSSGRSVTDAPNWATLLAHWRTGPGPLHTRLSAALRACIHAGNLGPGDALPAERTLADLLLVSRSTVVTAVETLEEEGWVTRRQGSGTHVAATAPRRAEVLTLRSPVPHPRSNAADRGALSASTVPAELDLTIAVPSLTEPQRQQLQAASADAFWDSLYYPLGLPELRARLAAQYTQSGLPTTPEQIIITNGAQQAISVIAQVFLRRGDVALLETPTYFGAIDVFRAAGATLLGVPVSPDGMQAEAFADALRSGSPRLAFLTPTFQNPTGTVLSAQTRERLAQQIMDTGLPTIEDDTLIDLGFIRPGGGTDRLPPRLSAYVPESSVINVGSLSKLYWAGLRVGWMRAPRPLLAQLAQAKTLADFGSSLPAQAIALNLLADLPGLRQARRAAVTPARDLLVRLLREHLPDWSFTVPAGGQFLWIELPTPHVTAFTLFAQSYGLRLFPGASMGVEPLPDTFLRIPFTLPTEHLPEAVRRLAQAWQAYRARGGAARLA</sequence>